<keyword evidence="2" id="KW-1185">Reference proteome</keyword>
<organism evidence="1 2">
    <name type="scientific">Micromonospora wenchangensis</name>
    <dbReference type="NCBI Taxonomy" id="1185415"/>
    <lineage>
        <taxon>Bacteria</taxon>
        <taxon>Bacillati</taxon>
        <taxon>Actinomycetota</taxon>
        <taxon>Actinomycetes</taxon>
        <taxon>Micromonosporales</taxon>
        <taxon>Micromonosporaceae</taxon>
        <taxon>Micromonospora</taxon>
    </lineage>
</organism>
<accession>A0A246RFJ3</accession>
<reference evidence="1 2" key="1">
    <citation type="submission" date="2017-03" db="EMBL/GenBank/DDBJ databases">
        <title>Whole genome sequence of Micromonospora wenchangensis, isolated from mangrove soil.</title>
        <authorList>
            <person name="Yang H."/>
        </authorList>
    </citation>
    <scope>NUCLEOTIDE SEQUENCE [LARGE SCALE GENOMIC DNA]</scope>
    <source>
        <strain evidence="1 2">CCTCC AA 2012002</strain>
    </source>
</reference>
<name>A0A246RFJ3_9ACTN</name>
<dbReference type="OrthoDB" id="3401655at2"/>
<dbReference type="EMBL" id="MZMV01000057">
    <property type="protein sequence ID" value="OWV01626.1"/>
    <property type="molecule type" value="Genomic_DNA"/>
</dbReference>
<evidence type="ECO:0000313" key="2">
    <source>
        <dbReference type="Proteomes" id="UP000197174"/>
    </source>
</evidence>
<evidence type="ECO:0000313" key="1">
    <source>
        <dbReference type="EMBL" id="OWV01626.1"/>
    </source>
</evidence>
<proteinExistence type="predicted"/>
<dbReference type="RefSeq" id="WP_088646545.1">
    <property type="nucleotide sequence ID" value="NZ_MZMV01000057.1"/>
</dbReference>
<dbReference type="AlphaFoldDB" id="A0A246RFJ3"/>
<evidence type="ECO:0008006" key="3">
    <source>
        <dbReference type="Google" id="ProtNLM"/>
    </source>
</evidence>
<protein>
    <recommendedName>
        <fullName evidence="3">Molecular chaperone DnaJ</fullName>
    </recommendedName>
</protein>
<comment type="caution">
    <text evidence="1">The sequence shown here is derived from an EMBL/GenBank/DDBJ whole genome shotgun (WGS) entry which is preliminary data.</text>
</comment>
<gene>
    <name evidence="1" type="ORF">B5D80_25850</name>
</gene>
<dbReference type="Proteomes" id="UP000197174">
    <property type="component" value="Unassembled WGS sequence"/>
</dbReference>
<sequence length="64" mass="6951">MGKNLITKAVEAIIRCSACKGSGQVAHYIQGCNDVIDKHGRRVAYTDCTRFKTCPTCGGSGRFR</sequence>